<dbReference type="SUPFAM" id="SSF51905">
    <property type="entry name" value="FAD/NAD(P)-binding domain"/>
    <property type="match status" value="1"/>
</dbReference>
<evidence type="ECO:0000313" key="10">
    <source>
        <dbReference type="Proteomes" id="UP000070089"/>
    </source>
</evidence>
<dbReference type="GO" id="GO:0016491">
    <property type="term" value="F:oxidoreductase activity"/>
    <property type="evidence" value="ECO:0007669"/>
    <property type="project" value="UniProtKB-KW"/>
</dbReference>
<keyword evidence="4" id="KW-0274">FAD</keyword>
<evidence type="ECO:0000313" key="9">
    <source>
        <dbReference type="EMBL" id="KWX11378.1"/>
    </source>
</evidence>
<dbReference type="SUPFAM" id="SSF55424">
    <property type="entry name" value="FAD/NAD-linked reductases, dimerisation (C-terminal) domain"/>
    <property type="match status" value="1"/>
</dbReference>
<dbReference type="AlphaFoldDB" id="A0A132NMW1"/>
<comment type="similarity">
    <text evidence="2">Belongs to the class-III pyridine nucleotide-disulfide oxidoreductase family.</text>
</comment>
<reference evidence="9 10" key="1">
    <citation type="journal article" date="2015" name="Mol. Biochem. Parasitol.">
        <title>Identification of polymorphic genes for use in assemblage B genotyping assays through comparative genomics of multiple assemblage B Giardia duodenalis isolates.</title>
        <authorList>
            <person name="Wielinga C."/>
            <person name="Thompson R.C."/>
            <person name="Monis P."/>
            <person name="Ryan U."/>
        </authorList>
    </citation>
    <scope>NUCLEOTIDE SEQUENCE [LARGE SCALE GENOMIC DNA]</scope>
    <source>
        <strain evidence="9 10">BAH15c1</strain>
    </source>
</reference>
<dbReference type="Pfam" id="PF02852">
    <property type="entry name" value="Pyr_redox_dim"/>
    <property type="match status" value="1"/>
</dbReference>
<evidence type="ECO:0000256" key="5">
    <source>
        <dbReference type="ARBA" id="ARBA00023002"/>
    </source>
</evidence>
<dbReference type="Gene3D" id="3.50.50.60">
    <property type="entry name" value="FAD/NAD(P)-binding domain"/>
    <property type="match status" value="2"/>
</dbReference>
<dbReference type="Proteomes" id="UP000070089">
    <property type="component" value="Unassembled WGS sequence"/>
</dbReference>
<comment type="cofactor">
    <cofactor evidence="1">
        <name>FAD</name>
        <dbReference type="ChEBI" id="CHEBI:57692"/>
    </cofactor>
</comment>
<evidence type="ECO:0000259" key="7">
    <source>
        <dbReference type="Pfam" id="PF02852"/>
    </source>
</evidence>
<evidence type="ECO:0000256" key="6">
    <source>
        <dbReference type="ARBA" id="ARBA00023284"/>
    </source>
</evidence>
<dbReference type="PRINTS" id="PR00368">
    <property type="entry name" value="FADPNR"/>
</dbReference>
<feature type="domain" description="FAD/NAD(P)-binding" evidence="8">
    <location>
        <begin position="12"/>
        <end position="326"/>
    </location>
</feature>
<proteinExistence type="inferred from homology"/>
<dbReference type="InterPro" id="IPR050260">
    <property type="entry name" value="FAD-bd_OxRdtase"/>
</dbReference>
<protein>
    <submittedName>
        <fullName evidence="9">NADH oxidase lateral transfer candidate/ CoA-disulfide reductase NAD(P)H</fullName>
    </submittedName>
</protein>
<comment type="caution">
    <text evidence="9">The sequence shown here is derived from an EMBL/GenBank/DDBJ whole genome shotgun (WGS) entry which is preliminary data.</text>
</comment>
<organism evidence="9 10">
    <name type="scientific">Giardia duodenalis assemblage B</name>
    <dbReference type="NCBI Taxonomy" id="1394984"/>
    <lineage>
        <taxon>Eukaryota</taxon>
        <taxon>Metamonada</taxon>
        <taxon>Diplomonadida</taxon>
        <taxon>Hexamitidae</taxon>
        <taxon>Giardiinae</taxon>
        <taxon>Giardia</taxon>
    </lineage>
</organism>
<name>A0A132NMW1_GIAIN</name>
<gene>
    <name evidence="9" type="ORF">QR46_4660</name>
</gene>
<dbReference type="PRINTS" id="PR00411">
    <property type="entry name" value="PNDRDTASEI"/>
</dbReference>
<dbReference type="InterPro" id="IPR023753">
    <property type="entry name" value="FAD/NAD-binding_dom"/>
</dbReference>
<keyword evidence="3" id="KW-0285">Flavoprotein</keyword>
<dbReference type="VEuPathDB" id="GiardiaDB:QR46_4660"/>
<feature type="domain" description="Pyridine nucleotide-disulphide oxidoreductase dimerisation" evidence="7">
    <location>
        <begin position="352"/>
        <end position="452"/>
    </location>
</feature>
<dbReference type="OrthoDB" id="432169at2759"/>
<dbReference type="Pfam" id="PF07992">
    <property type="entry name" value="Pyr_redox_2"/>
    <property type="match status" value="1"/>
</dbReference>
<keyword evidence="5" id="KW-0560">Oxidoreductase</keyword>
<dbReference type="InterPro" id="IPR016156">
    <property type="entry name" value="FAD/NAD-linked_Rdtase_dimer_sf"/>
</dbReference>
<sequence length="469" mass="51709">MTSKSQKQREAMKVIILGCNHGGTAVAKTLKQHNPEIEVSIYERNDNLSFLSCGIALGVHGTVKDMESLFYSNPDDLSSLGCVCHMQHDVTDIDFTLKKLTAVNLVTNETVIESYDKIVFATGSWPVIPNIPGIKNEKVLLCKNYMHAKKIVETFSHEENTKHCIVIGAGYIGVELAEAFGLKGQPCTLIDGSTRIMSRNFDKEFTDVCEEEMRAHGVQLQLGERLEAFDEDNGKIVVKTNHGAYTGDAAILCIGFRPVTEMILESARRHNVTLNVHEPSKAIIIDECARTNLPGVYAIGDCATIHYTVTDEDRYMPLATNAIRTGLAAAAHILKLKHLRLIGTEGTSGIRVFKHHMASTGLTEETAALSNIENVKTVVVTDTDRPGFMPTNANVIVKLVYDGTTHRILGGQMMSEASVNQIMNALAVCIQNRYTIEKMAVQDFFFQPHYNNPWNTLNVVAISAINSKN</sequence>
<dbReference type="PANTHER" id="PTHR43429">
    <property type="entry name" value="PYRIDINE NUCLEOTIDE-DISULFIDE OXIDOREDUCTASE DOMAIN-CONTAINING"/>
    <property type="match status" value="1"/>
</dbReference>
<dbReference type="InterPro" id="IPR036188">
    <property type="entry name" value="FAD/NAD-bd_sf"/>
</dbReference>
<evidence type="ECO:0000259" key="8">
    <source>
        <dbReference type="Pfam" id="PF07992"/>
    </source>
</evidence>
<dbReference type="Gene3D" id="3.30.390.30">
    <property type="match status" value="1"/>
</dbReference>
<evidence type="ECO:0000256" key="4">
    <source>
        <dbReference type="ARBA" id="ARBA00022827"/>
    </source>
</evidence>
<keyword evidence="6" id="KW-0676">Redox-active center</keyword>
<evidence type="ECO:0000256" key="2">
    <source>
        <dbReference type="ARBA" id="ARBA00009130"/>
    </source>
</evidence>
<evidence type="ECO:0000256" key="3">
    <source>
        <dbReference type="ARBA" id="ARBA00022630"/>
    </source>
</evidence>
<dbReference type="PANTHER" id="PTHR43429:SF1">
    <property type="entry name" value="NAD(P)H SULFUR OXIDOREDUCTASE (COA-DEPENDENT)"/>
    <property type="match status" value="1"/>
</dbReference>
<accession>A0A132NMW1</accession>
<dbReference type="EMBL" id="JXTI01000196">
    <property type="protein sequence ID" value="KWX11378.1"/>
    <property type="molecule type" value="Genomic_DNA"/>
</dbReference>
<evidence type="ECO:0000256" key="1">
    <source>
        <dbReference type="ARBA" id="ARBA00001974"/>
    </source>
</evidence>
<dbReference type="InterPro" id="IPR004099">
    <property type="entry name" value="Pyr_nucl-diS_OxRdtase_dimer"/>
</dbReference>